<evidence type="ECO:0000313" key="2">
    <source>
        <dbReference type="EMBL" id="KRN45749.1"/>
    </source>
</evidence>
<gene>
    <name evidence="2" type="ORF">IV50_GL001478</name>
</gene>
<keyword evidence="2" id="KW-0449">Lipoprotein</keyword>
<name>A0A0R2H5G6_WEIVI</name>
<dbReference type="Proteomes" id="UP000051992">
    <property type="component" value="Unassembled WGS sequence"/>
</dbReference>
<feature type="compositionally biased region" description="Low complexity" evidence="1">
    <location>
        <begin position="64"/>
        <end position="86"/>
    </location>
</feature>
<dbReference type="EMBL" id="JQBM01000006">
    <property type="protein sequence ID" value="KRN45749.1"/>
    <property type="molecule type" value="Genomic_DNA"/>
</dbReference>
<comment type="caution">
    <text evidence="2">The sequence shown here is derived from an EMBL/GenBank/DDBJ whole genome shotgun (WGS) entry which is preliminary data.</text>
</comment>
<keyword evidence="3" id="KW-1185">Reference proteome</keyword>
<sequence length="263" mass="28177">MKKKQVWLVILGLVVLLGGSIFAGAAFAKHHVQKVEMSASSSSLAAKERSMSESSRQAKKASSESEAQASADSSTMSSESHTNKSSVNLTAAQAEKINQAFNNWAGERAKIGHMAVTDWYFDHGAAGRGDWYADSPDGEIQVQNQDNPGKAGFKIHSLGGCVFYKSKSGKIGQQDLSAESSMAGNYSVDMNFDKPISKYLLGDNGVVYELKLGNGSPASTNIGFGEYDDDGEYISEYAPDETFQVSEDAAAQAELKALIAQYQ</sequence>
<evidence type="ECO:0000313" key="3">
    <source>
        <dbReference type="Proteomes" id="UP000051992"/>
    </source>
</evidence>
<dbReference type="AlphaFoldDB" id="A0A0R2H5G6"/>
<protein>
    <submittedName>
        <fullName evidence="2">Lipoprotein</fullName>
    </submittedName>
</protein>
<evidence type="ECO:0000256" key="1">
    <source>
        <dbReference type="SAM" id="MobiDB-lite"/>
    </source>
</evidence>
<reference evidence="2 3" key="1">
    <citation type="journal article" date="2015" name="Genome Announc.">
        <title>Expanding the biotechnology potential of lactobacilli through comparative genomics of 213 strains and associated genera.</title>
        <authorList>
            <person name="Sun Z."/>
            <person name="Harris H.M."/>
            <person name="McCann A."/>
            <person name="Guo C."/>
            <person name="Argimon S."/>
            <person name="Zhang W."/>
            <person name="Yang X."/>
            <person name="Jeffery I.B."/>
            <person name="Cooney J.C."/>
            <person name="Kagawa T.F."/>
            <person name="Liu W."/>
            <person name="Song Y."/>
            <person name="Salvetti E."/>
            <person name="Wrobel A."/>
            <person name="Rasinkangas P."/>
            <person name="Parkhill J."/>
            <person name="Rea M.C."/>
            <person name="O'Sullivan O."/>
            <person name="Ritari J."/>
            <person name="Douillard F.P."/>
            <person name="Paul Ross R."/>
            <person name="Yang R."/>
            <person name="Briner A.E."/>
            <person name="Felis G.E."/>
            <person name="de Vos W.M."/>
            <person name="Barrangou R."/>
            <person name="Klaenhammer T.R."/>
            <person name="Caufield P.W."/>
            <person name="Cui Y."/>
            <person name="Zhang H."/>
            <person name="O'Toole P.W."/>
        </authorList>
    </citation>
    <scope>NUCLEOTIDE SEQUENCE [LARGE SCALE GENOMIC DNA]</scope>
    <source>
        <strain evidence="2 3">DSM 20410</strain>
    </source>
</reference>
<dbReference type="PATRIC" id="fig|1629.5.peg.1492"/>
<proteinExistence type="predicted"/>
<feature type="region of interest" description="Disordered" evidence="1">
    <location>
        <begin position="39"/>
        <end position="86"/>
    </location>
</feature>
<organism evidence="2 3">
    <name type="scientific">Weissella viridescens</name>
    <name type="common">Lactobacillus viridescens</name>
    <dbReference type="NCBI Taxonomy" id="1629"/>
    <lineage>
        <taxon>Bacteria</taxon>
        <taxon>Bacillati</taxon>
        <taxon>Bacillota</taxon>
        <taxon>Bacilli</taxon>
        <taxon>Lactobacillales</taxon>
        <taxon>Lactobacillaceae</taxon>
        <taxon>Weissella</taxon>
    </lineage>
</organism>
<dbReference type="RefSeq" id="WP_069201688.1">
    <property type="nucleotide sequence ID" value="NZ_BJLU01000010.1"/>
</dbReference>
<accession>A0A0R2H5G6</accession>